<proteinExistence type="predicted"/>
<evidence type="ECO:0000256" key="1">
    <source>
        <dbReference type="ARBA" id="ARBA00022679"/>
    </source>
</evidence>
<dbReference type="EC" id="2.8.2.-" evidence="2"/>
<accession>A0AAU7NPJ7</accession>
<gene>
    <name evidence="2" type="ORF">Q9L42_010955</name>
</gene>
<sequence>MNALTKTAKLFDREIIRKNLIELNYRVKENIYYLTHPFMPDPVFIVGCSRAGTTVTFETIRTSPDLLSFPFEIPQFWHSLVGPLNKDWDSEAASSHDARSQHREQAFAYFYSRLGKGLVLDKSCINVMRIPYLKALFPNAYFIYIQRDGRDNISSLMEGWKQRGRFDLHQYLGKLPETVQINQGKFKDWCFFLPPGWRDYNNASLEEVCAYQWLTANRMALEARTLISDDKWIHLRYEDIFEDPVEMFKSVFERLQLPFSEKLKSHCATLNKRPTSIVSGPPKKEKWKSQNPEAIEKILPVIEPMLKELGYE</sequence>
<dbReference type="Proteomes" id="UP001225378">
    <property type="component" value="Chromosome"/>
</dbReference>
<dbReference type="PANTHER" id="PTHR12788">
    <property type="entry name" value="PROTEIN-TYROSINE SULFOTRANSFERASE 2"/>
    <property type="match status" value="1"/>
</dbReference>
<dbReference type="InterPro" id="IPR026634">
    <property type="entry name" value="TPST-like"/>
</dbReference>
<dbReference type="KEGG" id="mech:Q9L42_010955"/>
<protein>
    <submittedName>
        <fullName evidence="2">Sulfotransferase</fullName>
        <ecNumber evidence="2">2.8.2.-</ecNumber>
    </submittedName>
</protein>
<organism evidence="2 3">
    <name type="scientific">Methylomarinum roseum</name>
    <dbReference type="NCBI Taxonomy" id="3067653"/>
    <lineage>
        <taxon>Bacteria</taxon>
        <taxon>Pseudomonadati</taxon>
        <taxon>Pseudomonadota</taxon>
        <taxon>Gammaproteobacteria</taxon>
        <taxon>Methylococcales</taxon>
        <taxon>Methylococcaceae</taxon>
        <taxon>Methylomarinum</taxon>
    </lineage>
</organism>
<dbReference type="SUPFAM" id="SSF52540">
    <property type="entry name" value="P-loop containing nucleoside triphosphate hydrolases"/>
    <property type="match status" value="1"/>
</dbReference>
<dbReference type="InterPro" id="IPR027417">
    <property type="entry name" value="P-loop_NTPase"/>
</dbReference>
<keyword evidence="1 2" id="KW-0808">Transferase</keyword>
<dbReference type="RefSeq" id="WP_305908377.1">
    <property type="nucleotide sequence ID" value="NZ_CP157743.1"/>
</dbReference>
<evidence type="ECO:0000313" key="2">
    <source>
        <dbReference type="EMBL" id="XBS18895.1"/>
    </source>
</evidence>
<reference evidence="2 3" key="1">
    <citation type="journal article" date="2024" name="Microbiology">
        <title>Methylomarinum rosea sp. nov., a novel halophilic methanotrophic bacterium from the hypersaline Lake Elton.</title>
        <authorList>
            <person name="Suleimanov R.Z."/>
            <person name="Oshkin I.Y."/>
            <person name="Danilova O.V."/>
            <person name="Suzina N.E."/>
            <person name="Dedysh S.N."/>
        </authorList>
    </citation>
    <scope>NUCLEOTIDE SEQUENCE [LARGE SCALE GENOMIC DNA]</scope>
    <source>
        <strain evidence="2 3">Ch1-1</strain>
    </source>
</reference>
<keyword evidence="3" id="KW-1185">Reference proteome</keyword>
<dbReference type="Gene3D" id="3.40.50.300">
    <property type="entry name" value="P-loop containing nucleotide triphosphate hydrolases"/>
    <property type="match status" value="1"/>
</dbReference>
<name>A0AAU7NPJ7_9GAMM</name>
<dbReference type="EMBL" id="CP157743">
    <property type="protein sequence ID" value="XBS18895.1"/>
    <property type="molecule type" value="Genomic_DNA"/>
</dbReference>
<dbReference type="GO" id="GO:0008476">
    <property type="term" value="F:protein-tyrosine sulfotransferase activity"/>
    <property type="evidence" value="ECO:0007669"/>
    <property type="project" value="InterPro"/>
</dbReference>
<evidence type="ECO:0000313" key="3">
    <source>
        <dbReference type="Proteomes" id="UP001225378"/>
    </source>
</evidence>
<dbReference type="Pfam" id="PF13469">
    <property type="entry name" value="Sulfotransfer_3"/>
    <property type="match status" value="1"/>
</dbReference>
<dbReference type="AlphaFoldDB" id="A0AAU7NPJ7"/>
<dbReference type="PANTHER" id="PTHR12788:SF10">
    <property type="entry name" value="PROTEIN-TYROSINE SULFOTRANSFERASE"/>
    <property type="match status" value="1"/>
</dbReference>